<evidence type="ECO:0000313" key="3">
    <source>
        <dbReference type="EMBL" id="KGN82936.1"/>
    </source>
</evidence>
<dbReference type="EMBL" id="JQJD01000005">
    <property type="protein sequence ID" value="KGN82936.1"/>
    <property type="molecule type" value="Genomic_DNA"/>
</dbReference>
<proteinExistence type="predicted"/>
<feature type="transmembrane region" description="Helical" evidence="2">
    <location>
        <begin position="36"/>
        <end position="55"/>
    </location>
</feature>
<name>A0A0A2EVM0_PORCN</name>
<dbReference type="Proteomes" id="UP000030125">
    <property type="component" value="Unassembled WGS sequence"/>
</dbReference>
<gene>
    <name evidence="3" type="ORF">HQ35_01645</name>
</gene>
<sequence>MWIMMISYYALLTIVDAKMLADEAKEKDRKKYNKSLTIGAVIICVLGGIAGIYSLTIPDTMGGVGVLAGIAIVLSFLRKNLKGEHRLADMNEKNEEAKDTEKTISQA</sequence>
<keyword evidence="2" id="KW-0812">Transmembrane</keyword>
<protein>
    <submittedName>
        <fullName evidence="3">Uncharacterized protein</fullName>
    </submittedName>
</protein>
<evidence type="ECO:0000256" key="1">
    <source>
        <dbReference type="SAM" id="MobiDB-lite"/>
    </source>
</evidence>
<evidence type="ECO:0000313" key="4">
    <source>
        <dbReference type="Proteomes" id="UP000030125"/>
    </source>
</evidence>
<comment type="caution">
    <text evidence="3">The sequence shown here is derived from an EMBL/GenBank/DDBJ whole genome shotgun (WGS) entry which is preliminary data.</text>
</comment>
<reference evidence="3 4" key="1">
    <citation type="submission" date="2014-08" db="EMBL/GenBank/DDBJ databases">
        <title>Porphyromonas cangingivalis strain:COT-109_OH1386 Genome sequencing.</title>
        <authorList>
            <person name="Wallis C."/>
            <person name="Deusch O."/>
            <person name="O'Flynn C."/>
            <person name="Davis I."/>
            <person name="Jospin G."/>
            <person name="Darling A.E."/>
            <person name="Coil D.A."/>
            <person name="Alexiev A."/>
            <person name="Horsfall A."/>
            <person name="Kirkwood N."/>
            <person name="Harris S."/>
            <person name="Eisen J.A."/>
        </authorList>
    </citation>
    <scope>NUCLEOTIDE SEQUENCE [LARGE SCALE GENOMIC DNA]</scope>
    <source>
        <strain evidence="4">COT-109 OH1386</strain>
    </source>
</reference>
<organism evidence="3 4">
    <name type="scientific">Porphyromonas cangingivalis</name>
    <dbReference type="NCBI Taxonomy" id="36874"/>
    <lineage>
        <taxon>Bacteria</taxon>
        <taxon>Pseudomonadati</taxon>
        <taxon>Bacteroidota</taxon>
        <taxon>Bacteroidia</taxon>
        <taxon>Bacteroidales</taxon>
        <taxon>Porphyromonadaceae</taxon>
        <taxon>Porphyromonas</taxon>
    </lineage>
</organism>
<dbReference type="AlphaFoldDB" id="A0A0A2EVM0"/>
<keyword evidence="2" id="KW-0472">Membrane</keyword>
<feature type="transmembrane region" description="Helical" evidence="2">
    <location>
        <begin position="61"/>
        <end position="77"/>
    </location>
</feature>
<feature type="region of interest" description="Disordered" evidence="1">
    <location>
        <begin position="88"/>
        <end position="107"/>
    </location>
</feature>
<accession>A0A0A2EVM0</accession>
<keyword evidence="4" id="KW-1185">Reference proteome</keyword>
<keyword evidence="2" id="KW-1133">Transmembrane helix</keyword>
<evidence type="ECO:0000256" key="2">
    <source>
        <dbReference type="SAM" id="Phobius"/>
    </source>
</evidence>